<evidence type="ECO:0000313" key="1">
    <source>
        <dbReference type="EMBL" id="WXB05669.1"/>
    </source>
</evidence>
<dbReference type="InterPro" id="IPR024447">
    <property type="entry name" value="YXWGXW_rpt"/>
</dbReference>
<evidence type="ECO:0000313" key="2">
    <source>
        <dbReference type="Proteomes" id="UP001374803"/>
    </source>
</evidence>
<gene>
    <name evidence="1" type="ORF">LVJ94_00120</name>
</gene>
<protein>
    <recommendedName>
        <fullName evidence="3">BcpO-related WXXGXW repeat protein</fullName>
    </recommendedName>
</protein>
<dbReference type="EMBL" id="CP089983">
    <property type="protein sequence ID" value="WXB05669.1"/>
    <property type="molecule type" value="Genomic_DNA"/>
</dbReference>
<organism evidence="1 2">
    <name type="scientific">Pendulispora rubella</name>
    <dbReference type="NCBI Taxonomy" id="2741070"/>
    <lineage>
        <taxon>Bacteria</taxon>
        <taxon>Pseudomonadati</taxon>
        <taxon>Myxococcota</taxon>
        <taxon>Myxococcia</taxon>
        <taxon>Myxococcales</taxon>
        <taxon>Sorangiineae</taxon>
        <taxon>Pendulisporaceae</taxon>
        <taxon>Pendulispora</taxon>
    </lineage>
</organism>
<dbReference type="Pfam" id="PF12779">
    <property type="entry name" value="WXXGXW"/>
    <property type="match status" value="1"/>
</dbReference>
<name>A0ABZ2L7Y7_9BACT</name>
<evidence type="ECO:0008006" key="3">
    <source>
        <dbReference type="Google" id="ProtNLM"/>
    </source>
</evidence>
<proteinExistence type="predicted"/>
<dbReference type="Proteomes" id="UP001374803">
    <property type="component" value="Chromosome"/>
</dbReference>
<sequence length="77" mass="8597">MNGPPPAPLQEDRPAPPSATAVWVSGYWHWTGAQYTWIPGHWEHAPPGQTWYGPRYGSSEGTFFYQPGGWKASARAR</sequence>
<dbReference type="RefSeq" id="WP_394835315.1">
    <property type="nucleotide sequence ID" value="NZ_CP089929.1"/>
</dbReference>
<reference evidence="1" key="1">
    <citation type="submission" date="2021-12" db="EMBL/GenBank/DDBJ databases">
        <title>Discovery of the Pendulisporaceae a myxobacterial family with distinct sporulation behavior and unique specialized metabolism.</title>
        <authorList>
            <person name="Garcia R."/>
            <person name="Popoff A."/>
            <person name="Bader C.D."/>
            <person name="Loehr J."/>
            <person name="Walesch S."/>
            <person name="Walt C."/>
            <person name="Boldt J."/>
            <person name="Bunk B."/>
            <person name="Haeckl F.J.F.P.J."/>
            <person name="Gunesch A.P."/>
            <person name="Birkelbach J."/>
            <person name="Nuebel U."/>
            <person name="Pietschmann T."/>
            <person name="Bach T."/>
            <person name="Mueller R."/>
        </authorList>
    </citation>
    <scope>NUCLEOTIDE SEQUENCE</scope>
    <source>
        <strain evidence="1">MSr11367</strain>
    </source>
</reference>
<accession>A0ABZ2L7Y7</accession>
<keyword evidence="2" id="KW-1185">Reference proteome</keyword>